<keyword evidence="2" id="KW-1185">Reference proteome</keyword>
<dbReference type="Pfam" id="PF11320">
    <property type="entry name" value="DUF3122"/>
    <property type="match status" value="1"/>
</dbReference>
<organism evidence="1 2">
    <name type="scientific">Euhalothece natronophila Z-M001</name>
    <dbReference type="NCBI Taxonomy" id="522448"/>
    <lineage>
        <taxon>Bacteria</taxon>
        <taxon>Bacillati</taxon>
        <taxon>Cyanobacteriota</taxon>
        <taxon>Cyanophyceae</taxon>
        <taxon>Oscillatoriophycideae</taxon>
        <taxon>Chroococcales</taxon>
        <taxon>Halothecacae</taxon>
        <taxon>Halothece cluster</taxon>
        <taxon>Euhalothece</taxon>
    </lineage>
</organism>
<accession>A0A5B8NRC2</accession>
<proteinExistence type="predicted"/>
<gene>
    <name evidence="1" type="ORF">FRE64_13405</name>
</gene>
<evidence type="ECO:0000313" key="2">
    <source>
        <dbReference type="Proteomes" id="UP000318453"/>
    </source>
</evidence>
<dbReference type="AlphaFoldDB" id="A0A5B8NRC2"/>
<dbReference type="EMBL" id="CP042326">
    <property type="protein sequence ID" value="QDZ41537.1"/>
    <property type="molecule type" value="Genomic_DNA"/>
</dbReference>
<sequence length="172" mass="19546">MNKTFRKIILGLTIVFLILGFISIPTNSAYAEIRTIQEGENQVLYQSRQKLFDSYNRTWQAIAFQRITSEGKEPFTIRLAGFPGRTEIDHSQPLTVKMPTGETFYAKDISEKVFVDKSPVGNIGQYNFEEIISQLPNTLAVVFSVPITDGKNLEMPVSPLSIQEWKEVAQKR</sequence>
<dbReference type="KEGG" id="enn:FRE64_13405"/>
<name>A0A5B8NRC2_9CHRO</name>
<dbReference type="InterPro" id="IPR021469">
    <property type="entry name" value="DUF3122"/>
</dbReference>
<reference evidence="1" key="1">
    <citation type="submission" date="2019-08" db="EMBL/GenBank/DDBJ databases">
        <title>Carotenoids and Carotenoid Binding Proteins in the Halophilic Cyanobacterium Euhalothece sp. ZM00.</title>
        <authorList>
            <person name="Cho S.M."/>
            <person name="Song J.Y."/>
            <person name="Park Y.-I."/>
        </authorList>
    </citation>
    <scope>NUCLEOTIDE SEQUENCE [LARGE SCALE GENOMIC DNA]</scope>
    <source>
        <strain evidence="1">Z-M001</strain>
    </source>
</reference>
<protein>
    <submittedName>
        <fullName evidence="1">DUF3122 domain-containing protein</fullName>
    </submittedName>
</protein>
<dbReference type="Proteomes" id="UP000318453">
    <property type="component" value="Chromosome"/>
</dbReference>
<evidence type="ECO:0000313" key="1">
    <source>
        <dbReference type="EMBL" id="QDZ41537.1"/>
    </source>
</evidence>
<dbReference type="OrthoDB" id="463245at2"/>